<dbReference type="InterPro" id="IPR024684">
    <property type="entry name" value="Tscrpt_act_PerC/SfV_Orf40"/>
</dbReference>
<dbReference type="AlphaFoldDB" id="A0A4U9HJI1"/>
<organism evidence="1 2">
    <name type="scientific">Leclercia adecarboxylata</name>
    <dbReference type="NCBI Taxonomy" id="83655"/>
    <lineage>
        <taxon>Bacteria</taxon>
        <taxon>Pseudomonadati</taxon>
        <taxon>Pseudomonadota</taxon>
        <taxon>Gammaproteobacteria</taxon>
        <taxon>Enterobacterales</taxon>
        <taxon>Enterobacteriaceae</taxon>
        <taxon>Leclercia</taxon>
    </lineage>
</organism>
<gene>
    <name evidence="1" type="ORF">NCTC13032_01384</name>
</gene>
<name>A0A4U9HJI1_9ENTR</name>
<proteinExistence type="predicted"/>
<evidence type="ECO:0000313" key="2">
    <source>
        <dbReference type="Proteomes" id="UP000310719"/>
    </source>
</evidence>
<reference evidence="1 2" key="1">
    <citation type="submission" date="2019-05" db="EMBL/GenBank/DDBJ databases">
        <authorList>
            <consortium name="Pathogen Informatics"/>
        </authorList>
    </citation>
    <scope>NUCLEOTIDE SEQUENCE [LARGE SCALE GENOMIC DNA]</scope>
    <source>
        <strain evidence="1 2">NCTC13032</strain>
    </source>
</reference>
<dbReference type="Proteomes" id="UP000310719">
    <property type="component" value="Chromosome"/>
</dbReference>
<dbReference type="EMBL" id="LR590464">
    <property type="protein sequence ID" value="VTP64308.1"/>
    <property type="molecule type" value="Genomic_DNA"/>
</dbReference>
<dbReference type="Pfam" id="PF06069">
    <property type="entry name" value="PerC"/>
    <property type="match status" value="1"/>
</dbReference>
<sequence>MRWTLFCLTWWEAIQTMTEVQRVRDVLAEELEGKGLYRRAASRWLVVLEQCADEKDREWVALRRGRCIDSARLPPARAEDFGDVRRAAGATHTRMGLAQLNGSAFRLKGKRGDQPT</sequence>
<protein>
    <submittedName>
        <fullName evidence="1">PerC transcriptional activator</fullName>
    </submittedName>
</protein>
<accession>A0A4U9HJI1</accession>
<evidence type="ECO:0000313" key="1">
    <source>
        <dbReference type="EMBL" id="VTP64308.1"/>
    </source>
</evidence>